<organism evidence="2 3">
    <name type="scientific">Cyclobacterium xiamenense</name>
    <dbReference type="NCBI Taxonomy" id="1297121"/>
    <lineage>
        <taxon>Bacteria</taxon>
        <taxon>Pseudomonadati</taxon>
        <taxon>Bacteroidota</taxon>
        <taxon>Cytophagia</taxon>
        <taxon>Cytophagales</taxon>
        <taxon>Cyclobacteriaceae</taxon>
        <taxon>Cyclobacterium</taxon>
    </lineage>
</organism>
<evidence type="ECO:0000313" key="3">
    <source>
        <dbReference type="Proteomes" id="UP000199403"/>
    </source>
</evidence>
<dbReference type="Pfam" id="PF11188">
    <property type="entry name" value="DUF2975"/>
    <property type="match status" value="1"/>
</dbReference>
<dbReference type="AlphaFoldDB" id="A0A1H6Y4N9"/>
<dbReference type="Proteomes" id="UP000199403">
    <property type="component" value="Unassembled WGS sequence"/>
</dbReference>
<dbReference type="RefSeq" id="WP_092173825.1">
    <property type="nucleotide sequence ID" value="NZ_FNZH01000003.1"/>
</dbReference>
<evidence type="ECO:0008006" key="4">
    <source>
        <dbReference type="Google" id="ProtNLM"/>
    </source>
</evidence>
<name>A0A1H6Y4N9_9BACT</name>
<keyword evidence="1" id="KW-0472">Membrane</keyword>
<evidence type="ECO:0000313" key="2">
    <source>
        <dbReference type="EMBL" id="SEJ34854.1"/>
    </source>
</evidence>
<protein>
    <recommendedName>
        <fullName evidence="4">DUF2975 domain-containing protein</fullName>
    </recommendedName>
</protein>
<feature type="transmembrane region" description="Helical" evidence="1">
    <location>
        <begin position="16"/>
        <end position="47"/>
    </location>
</feature>
<keyword evidence="3" id="KW-1185">Reference proteome</keyword>
<keyword evidence="1" id="KW-0812">Transmembrane</keyword>
<gene>
    <name evidence="2" type="ORF">SAMN05192553_103388</name>
</gene>
<dbReference type="EMBL" id="FNZH01000003">
    <property type="protein sequence ID" value="SEJ34854.1"/>
    <property type="molecule type" value="Genomic_DNA"/>
</dbReference>
<feature type="transmembrane region" description="Helical" evidence="1">
    <location>
        <begin position="67"/>
        <end position="100"/>
    </location>
</feature>
<dbReference type="InterPro" id="IPR021354">
    <property type="entry name" value="DUF2975"/>
</dbReference>
<sequence>MNWKETWKNKWETQPVLMLLTIIIWSIFIGLCIKGGTLLFTSIYSIFNPEVAQNLYQGLNLSVAREWHLGYYLGAVSLLLGILIAKAYIFFLVIRVFLTIDLVHPFSKEVSVLISRIGKVTVEVGVLIIIASGYFHWLSSRTMHSPALSGFLGGAFEYLIMGAVIYAIALVFKRGVEIQTDNDLTV</sequence>
<evidence type="ECO:0000256" key="1">
    <source>
        <dbReference type="SAM" id="Phobius"/>
    </source>
</evidence>
<feature type="transmembrane region" description="Helical" evidence="1">
    <location>
        <begin position="151"/>
        <end position="172"/>
    </location>
</feature>
<dbReference type="STRING" id="1416801.SAMN05192553_103388"/>
<keyword evidence="1" id="KW-1133">Transmembrane helix</keyword>
<accession>A0A1H6Y4N9</accession>
<reference evidence="3" key="1">
    <citation type="submission" date="2016-10" db="EMBL/GenBank/DDBJ databases">
        <authorList>
            <person name="Varghese N."/>
            <person name="Submissions S."/>
        </authorList>
    </citation>
    <scope>NUCLEOTIDE SEQUENCE [LARGE SCALE GENOMIC DNA]</scope>
    <source>
        <strain evidence="3">IBRC-M 10761</strain>
    </source>
</reference>
<proteinExistence type="predicted"/>
<feature type="transmembrane region" description="Helical" evidence="1">
    <location>
        <begin position="120"/>
        <end position="139"/>
    </location>
</feature>
<dbReference type="OrthoDB" id="672524at2"/>